<keyword evidence="3" id="KW-0186">Copper</keyword>
<evidence type="ECO:0000256" key="4">
    <source>
        <dbReference type="SAM" id="SignalP"/>
    </source>
</evidence>
<feature type="chain" id="PRO_5045456573" evidence="4">
    <location>
        <begin position="20"/>
        <end position="127"/>
    </location>
</feature>
<keyword evidence="7" id="KW-1185">Reference proteome</keyword>
<accession>A0ABV9Q2B6</accession>
<dbReference type="PROSITE" id="PS51257">
    <property type="entry name" value="PROKAR_LIPOPROTEIN"/>
    <property type="match status" value="1"/>
</dbReference>
<evidence type="ECO:0000259" key="5">
    <source>
        <dbReference type="PROSITE" id="PS50857"/>
    </source>
</evidence>
<dbReference type="SUPFAM" id="SSF49503">
    <property type="entry name" value="Cupredoxins"/>
    <property type="match status" value="1"/>
</dbReference>
<evidence type="ECO:0000256" key="3">
    <source>
        <dbReference type="ARBA" id="ARBA00023008"/>
    </source>
</evidence>
<dbReference type="EMBL" id="JBHSHC010000099">
    <property type="protein sequence ID" value="MFC4768295.1"/>
    <property type="molecule type" value="Genomic_DNA"/>
</dbReference>
<name>A0ABV9Q2B6_9BACL</name>
<protein>
    <submittedName>
        <fullName evidence="6">Cupredoxin domain-containing protein</fullName>
    </submittedName>
</protein>
<keyword evidence="4" id="KW-0732">Signal</keyword>
<evidence type="ECO:0000256" key="1">
    <source>
        <dbReference type="ARBA" id="ARBA00004196"/>
    </source>
</evidence>
<comment type="caution">
    <text evidence="6">The sequence shown here is derived from an EMBL/GenBank/DDBJ whole genome shotgun (WGS) entry which is preliminary data.</text>
</comment>
<feature type="signal peptide" evidence="4">
    <location>
        <begin position="1"/>
        <end position="19"/>
    </location>
</feature>
<dbReference type="Gene3D" id="2.60.40.420">
    <property type="entry name" value="Cupredoxins - blue copper proteins"/>
    <property type="match status" value="1"/>
</dbReference>
<dbReference type="Proteomes" id="UP001596002">
    <property type="component" value="Unassembled WGS sequence"/>
</dbReference>
<sequence length="127" mass="13196">MTRSAKLFVIAAASLGILAGCGGGESASTSNPVMTGNPQEVKIAGSNYKFEVTQGELKAGQPVKLTLEGKAGVHGYKITDSSINETVKSDEVKTVTWTPEKSGEYFVVCSVPCGSGHSSMQAKIVVK</sequence>
<dbReference type="InterPro" id="IPR008972">
    <property type="entry name" value="Cupredoxin"/>
</dbReference>
<keyword evidence="2" id="KW-0479">Metal-binding</keyword>
<dbReference type="InterPro" id="IPR002429">
    <property type="entry name" value="CcO_II-like_C"/>
</dbReference>
<organism evidence="6 7">
    <name type="scientific">Effusibacillus consociatus</name>
    <dbReference type="NCBI Taxonomy" id="1117041"/>
    <lineage>
        <taxon>Bacteria</taxon>
        <taxon>Bacillati</taxon>
        <taxon>Bacillota</taxon>
        <taxon>Bacilli</taxon>
        <taxon>Bacillales</taxon>
        <taxon>Alicyclobacillaceae</taxon>
        <taxon>Effusibacillus</taxon>
    </lineage>
</organism>
<dbReference type="PROSITE" id="PS50857">
    <property type="entry name" value="COX2_CUA"/>
    <property type="match status" value="1"/>
</dbReference>
<comment type="subcellular location">
    <subcellularLocation>
        <location evidence="1">Cell envelope</location>
    </subcellularLocation>
</comment>
<evidence type="ECO:0000313" key="6">
    <source>
        <dbReference type="EMBL" id="MFC4768295.1"/>
    </source>
</evidence>
<evidence type="ECO:0000256" key="2">
    <source>
        <dbReference type="ARBA" id="ARBA00022723"/>
    </source>
</evidence>
<feature type="domain" description="Cytochrome oxidase subunit II copper A binding" evidence="5">
    <location>
        <begin position="36"/>
        <end position="127"/>
    </location>
</feature>
<evidence type="ECO:0000313" key="7">
    <source>
        <dbReference type="Proteomes" id="UP001596002"/>
    </source>
</evidence>
<dbReference type="InterPro" id="IPR028096">
    <property type="entry name" value="EfeO_Cupredoxin"/>
</dbReference>
<dbReference type="PANTHER" id="PTHR42838">
    <property type="entry name" value="CYTOCHROME C OXIDASE SUBUNIT II"/>
    <property type="match status" value="1"/>
</dbReference>
<dbReference type="Pfam" id="PF13473">
    <property type="entry name" value="Cupredoxin_1"/>
    <property type="match status" value="1"/>
</dbReference>
<dbReference type="PANTHER" id="PTHR42838:SF2">
    <property type="entry name" value="NITROUS-OXIDE REDUCTASE"/>
    <property type="match status" value="1"/>
</dbReference>
<gene>
    <name evidence="6" type="ORF">ACFO8Q_13155</name>
</gene>
<proteinExistence type="predicted"/>
<dbReference type="InterPro" id="IPR051403">
    <property type="entry name" value="NosZ/Cyto_c_oxidase_sub2"/>
</dbReference>
<reference evidence="7" key="1">
    <citation type="journal article" date="2019" name="Int. J. Syst. Evol. Microbiol.">
        <title>The Global Catalogue of Microorganisms (GCM) 10K type strain sequencing project: providing services to taxonomists for standard genome sequencing and annotation.</title>
        <authorList>
            <consortium name="The Broad Institute Genomics Platform"/>
            <consortium name="The Broad Institute Genome Sequencing Center for Infectious Disease"/>
            <person name="Wu L."/>
            <person name="Ma J."/>
        </authorList>
    </citation>
    <scope>NUCLEOTIDE SEQUENCE [LARGE SCALE GENOMIC DNA]</scope>
    <source>
        <strain evidence="7">WYCCWR 12678</strain>
    </source>
</reference>
<dbReference type="RefSeq" id="WP_380026251.1">
    <property type="nucleotide sequence ID" value="NZ_JBHSHC010000099.1"/>
</dbReference>